<evidence type="ECO:0000313" key="7">
    <source>
        <dbReference type="Proteomes" id="UP000002892"/>
    </source>
</evidence>
<dbReference type="RefSeq" id="WP_014826168.1">
    <property type="nucleotide sequence ID" value="NC_018068.1"/>
</dbReference>
<gene>
    <name evidence="6" type="ordered locus">Desaci_1124</name>
</gene>
<dbReference type="eggNOG" id="COG3103">
    <property type="taxonomic scope" value="Bacteria"/>
</dbReference>
<keyword evidence="2" id="KW-0961">Cell wall biogenesis/degradation</keyword>
<dbReference type="SMART" id="SM00287">
    <property type="entry name" value="SH3b"/>
    <property type="match status" value="2"/>
</dbReference>
<keyword evidence="1" id="KW-0378">Hydrolase</keyword>
<feature type="domain" description="SH3b" evidence="5">
    <location>
        <begin position="398"/>
        <end position="461"/>
    </location>
</feature>
<dbReference type="GO" id="GO:0071555">
    <property type="term" value="P:cell wall organization"/>
    <property type="evidence" value="ECO:0007669"/>
    <property type="project" value="UniProtKB-KW"/>
</dbReference>
<dbReference type="SMART" id="SM00646">
    <property type="entry name" value="Ami_3"/>
    <property type="match status" value="1"/>
</dbReference>
<evidence type="ECO:0000256" key="3">
    <source>
        <dbReference type="SAM" id="MobiDB-lite"/>
    </source>
</evidence>
<feature type="region of interest" description="Disordered" evidence="3">
    <location>
        <begin position="511"/>
        <end position="557"/>
    </location>
</feature>
<dbReference type="Pfam" id="PF08239">
    <property type="entry name" value="SH3_3"/>
    <property type="match status" value="2"/>
</dbReference>
<dbReference type="Proteomes" id="UP000002892">
    <property type="component" value="Chromosome"/>
</dbReference>
<dbReference type="Gene3D" id="3.40.50.12090">
    <property type="match status" value="2"/>
</dbReference>
<dbReference type="Gene3D" id="2.30.30.40">
    <property type="entry name" value="SH3 Domains"/>
    <property type="match status" value="2"/>
</dbReference>
<evidence type="ECO:0000256" key="2">
    <source>
        <dbReference type="ARBA" id="ARBA00023316"/>
    </source>
</evidence>
<dbReference type="CDD" id="cd02696">
    <property type="entry name" value="MurNAc-LAA"/>
    <property type="match status" value="1"/>
</dbReference>
<dbReference type="eggNOG" id="COG0860">
    <property type="taxonomic scope" value="Bacteria"/>
</dbReference>
<organism evidence="6 7">
    <name type="scientific">Desulfosporosinus acidiphilus (strain DSM 22704 / JCM 16185 / SJ4)</name>
    <dbReference type="NCBI Taxonomy" id="646529"/>
    <lineage>
        <taxon>Bacteria</taxon>
        <taxon>Bacillati</taxon>
        <taxon>Bacillota</taxon>
        <taxon>Clostridia</taxon>
        <taxon>Eubacteriales</taxon>
        <taxon>Desulfitobacteriaceae</taxon>
        <taxon>Desulfosporosinus</taxon>
    </lineage>
</organism>
<evidence type="ECO:0000259" key="5">
    <source>
        <dbReference type="PROSITE" id="PS51781"/>
    </source>
</evidence>
<dbReference type="AlphaFoldDB" id="I4D2Y7"/>
<dbReference type="PANTHER" id="PTHR30032">
    <property type="entry name" value="N-ACETYLMURAMOYL-L-ALANINE AMIDASE-RELATED"/>
    <property type="match status" value="1"/>
</dbReference>
<dbReference type="PANTHER" id="PTHR30032:SF8">
    <property type="entry name" value="GERMINATION-SPECIFIC N-ACETYLMURAMOYL-L-ALANINE AMIDASE"/>
    <property type="match status" value="1"/>
</dbReference>
<dbReference type="Gene3D" id="3.40.630.40">
    <property type="entry name" value="Zn-dependent exopeptidases"/>
    <property type="match status" value="1"/>
</dbReference>
<dbReference type="EMBL" id="CP003639">
    <property type="protein sequence ID" value="AFM40161.1"/>
    <property type="molecule type" value="Genomic_DNA"/>
</dbReference>
<feature type="domain" description="SH3b" evidence="5">
    <location>
        <begin position="321"/>
        <end position="384"/>
    </location>
</feature>
<dbReference type="eggNOG" id="COG2247">
    <property type="taxonomic scope" value="Bacteria"/>
</dbReference>
<dbReference type="STRING" id="646529.Desaci_1124"/>
<protein>
    <submittedName>
        <fullName evidence="6">N-acetylmuramoyl-L-alanine amidase</fullName>
    </submittedName>
</protein>
<feature type="compositionally biased region" description="Polar residues" evidence="3">
    <location>
        <begin position="402"/>
        <end position="417"/>
    </location>
</feature>
<dbReference type="HOGENOM" id="CLU_020116_0_0_9"/>
<feature type="chain" id="PRO_5003687738" evidence="4">
    <location>
        <begin position="25"/>
        <end position="764"/>
    </location>
</feature>
<accession>I4D2Y7</accession>
<dbReference type="GO" id="GO:0009253">
    <property type="term" value="P:peptidoglycan catabolic process"/>
    <property type="evidence" value="ECO:0007669"/>
    <property type="project" value="InterPro"/>
</dbReference>
<proteinExistence type="predicted"/>
<dbReference type="OrthoDB" id="9813450at2"/>
<dbReference type="PROSITE" id="PS51781">
    <property type="entry name" value="SH3B"/>
    <property type="match status" value="2"/>
</dbReference>
<evidence type="ECO:0000256" key="1">
    <source>
        <dbReference type="ARBA" id="ARBA00022801"/>
    </source>
</evidence>
<dbReference type="Pfam" id="PF01520">
    <property type="entry name" value="Amidase_3"/>
    <property type="match status" value="1"/>
</dbReference>
<dbReference type="InterPro" id="IPR003646">
    <property type="entry name" value="SH3-like_bac-type"/>
</dbReference>
<dbReference type="SUPFAM" id="SSF53187">
    <property type="entry name" value="Zn-dependent exopeptidases"/>
    <property type="match status" value="1"/>
</dbReference>
<feature type="region of interest" description="Disordered" evidence="3">
    <location>
        <begin position="304"/>
        <end position="334"/>
    </location>
</feature>
<evidence type="ECO:0000313" key="6">
    <source>
        <dbReference type="EMBL" id="AFM40161.1"/>
    </source>
</evidence>
<keyword evidence="7" id="KW-1185">Reference proteome</keyword>
<reference evidence="6 7" key="1">
    <citation type="journal article" date="2012" name="J. Bacteriol.">
        <title>Complete genome sequences of Desulfosporosinus orientis DSM765T, Desulfosporosinus youngiae DSM17734T, Desulfosporosinus meridiei DSM13257T, and Desulfosporosinus acidiphilus DSM22704T.</title>
        <authorList>
            <person name="Pester M."/>
            <person name="Brambilla E."/>
            <person name="Alazard D."/>
            <person name="Rattei T."/>
            <person name="Weinmaier T."/>
            <person name="Han J."/>
            <person name="Lucas S."/>
            <person name="Lapidus A."/>
            <person name="Cheng J.F."/>
            <person name="Goodwin L."/>
            <person name="Pitluck S."/>
            <person name="Peters L."/>
            <person name="Ovchinnikova G."/>
            <person name="Teshima H."/>
            <person name="Detter J.C."/>
            <person name="Han C.S."/>
            <person name="Tapia R."/>
            <person name="Land M.L."/>
            <person name="Hauser L."/>
            <person name="Kyrpides N.C."/>
            <person name="Ivanova N.N."/>
            <person name="Pagani I."/>
            <person name="Huntmann M."/>
            <person name="Wei C.L."/>
            <person name="Davenport K.W."/>
            <person name="Daligault H."/>
            <person name="Chain P.S."/>
            <person name="Chen A."/>
            <person name="Mavromatis K."/>
            <person name="Markowitz V."/>
            <person name="Szeto E."/>
            <person name="Mikhailova N."/>
            <person name="Pati A."/>
            <person name="Wagner M."/>
            <person name="Woyke T."/>
            <person name="Ollivier B."/>
            <person name="Klenk H.P."/>
            <person name="Spring S."/>
            <person name="Loy A."/>
        </authorList>
    </citation>
    <scope>NUCLEOTIDE SEQUENCE [LARGE SCALE GENOMIC DNA]</scope>
    <source>
        <strain evidence="7">DSM 22704 / JCM 16185 / SJ4</strain>
    </source>
</reference>
<feature type="compositionally biased region" description="Low complexity" evidence="3">
    <location>
        <begin position="517"/>
        <end position="549"/>
    </location>
</feature>
<dbReference type="InterPro" id="IPR002508">
    <property type="entry name" value="MurNAc-LAA_cat"/>
</dbReference>
<dbReference type="GO" id="GO:0008745">
    <property type="term" value="F:N-acetylmuramoyl-L-alanine amidase activity"/>
    <property type="evidence" value="ECO:0007669"/>
    <property type="project" value="InterPro"/>
</dbReference>
<name>I4D2Y7_DESAJ</name>
<feature type="region of interest" description="Disordered" evidence="3">
    <location>
        <begin position="386"/>
        <end position="419"/>
    </location>
</feature>
<feature type="compositionally biased region" description="Low complexity" evidence="3">
    <location>
        <begin position="304"/>
        <end position="331"/>
    </location>
</feature>
<dbReference type="KEGG" id="dai:Desaci_1124"/>
<dbReference type="InterPro" id="IPR051922">
    <property type="entry name" value="Bact_Sporulation_Assoc"/>
</dbReference>
<feature type="signal peptide" evidence="4">
    <location>
        <begin position="1"/>
        <end position="24"/>
    </location>
</feature>
<dbReference type="InterPro" id="IPR007253">
    <property type="entry name" value="Cell_wall-bd_2"/>
</dbReference>
<evidence type="ECO:0000256" key="4">
    <source>
        <dbReference type="SAM" id="SignalP"/>
    </source>
</evidence>
<feature type="compositionally biased region" description="Low complexity" evidence="3">
    <location>
        <begin position="386"/>
        <end position="401"/>
    </location>
</feature>
<keyword evidence="4" id="KW-0732">Signal</keyword>
<dbReference type="Pfam" id="PF04122">
    <property type="entry name" value="CW_binding_2"/>
    <property type="match status" value="3"/>
</dbReference>
<sequence>MKKIITAMIVSLAVIFCMPIVTQASPLAYVTERIAGQDQIETALKISQKGWDSAQTVILCEASDYPDSIAATPYAVCLDAPILLTGGDTLDPRVIQELQRLKPTKIVLLGGTACLKPKIEKDLEQLSLTWERIGGVDRYETSVLLAKRLSSDSLIIVNGDNFPDALSAATYAGIKQIPIVLTSTTLPDSDLKYLNETSPKHITVIGGEVVVPSAELTKNNFTIETRIGGQDRYDTNAQVVSTMKDIYQSNDLFLASGVTFPDAVAGTVLASKEKAPLLLTEQNDIPSSVYSIMRLHMVVEPPASKVSTSTSSSTSASSSGSETGVVTSSAGLNLRDTPSSSGKLLVTIPKGTTLELGSYNNHWYQTTYQSQTGWVSDQYLSISSTSGSSSAATPSSDSKSGTVNASGGLNLRDTPSASGKLLTTIPQGTTLTLTNYQNHWYQTTYQSTTGWVSDSYITLSTVSSGSPTSAASTSAIDLSPNGKIYILGGTGIISATSEAIMEGKASSSYSSNLKDFPSLPTTVQPPSSPSSGDSSTGNSSSSDSSSTSNYDPSKEVLADPFSGIPANCLSGKTIMVDPGHGGPDTGAVGPNHTYEKDNTLAIAQDLSSILQQAGAKVILTRSDDSSPASSYSEINDLQARVDEASKSNPDLFISIHNDSFSNPSVQGTTTYYSQDNPQEQKSQQLASSIENAMIDTVKTNSRGVKAANFYVIKYTTMPAVLLEAAFISSPYEEARLQNDTFRKNVATAVFHGIYNYYTNPTPNN</sequence>